<comment type="caution">
    <text evidence="2">The sequence shown here is derived from an EMBL/GenBank/DDBJ whole genome shotgun (WGS) entry which is preliminary data.</text>
</comment>
<evidence type="ECO:0000313" key="3">
    <source>
        <dbReference type="Proteomes" id="UP000011618"/>
    </source>
</evidence>
<name>L9YGL0_9EURY</name>
<proteinExistence type="predicted"/>
<sequence>MIHVERRRYRLESRDHRETEGTNDAPGGRTSVRGGSHGESVPPTAPSKGVQTTGADERADFGVRVPTI</sequence>
<reference evidence="2 3" key="1">
    <citation type="journal article" date="2014" name="PLoS Genet.">
        <title>Phylogenetically driven sequencing of extremely halophilic archaea reveals strategies for static and dynamic osmo-response.</title>
        <authorList>
            <person name="Becker E.A."/>
            <person name="Seitzer P.M."/>
            <person name="Tritt A."/>
            <person name="Larsen D."/>
            <person name="Krusor M."/>
            <person name="Yao A.I."/>
            <person name="Wu D."/>
            <person name="Madern D."/>
            <person name="Eisen J.A."/>
            <person name="Darling A.E."/>
            <person name="Facciotti M.T."/>
        </authorList>
    </citation>
    <scope>NUCLEOTIDE SEQUENCE [LARGE SCALE GENOMIC DNA]</scope>
    <source>
        <strain evidence="2 3">DSM 3751</strain>
    </source>
</reference>
<feature type="region of interest" description="Disordered" evidence="1">
    <location>
        <begin position="1"/>
        <end position="68"/>
    </location>
</feature>
<feature type="compositionally biased region" description="Basic and acidic residues" evidence="1">
    <location>
        <begin position="10"/>
        <end position="20"/>
    </location>
</feature>
<evidence type="ECO:0000256" key="1">
    <source>
        <dbReference type="SAM" id="MobiDB-lite"/>
    </source>
</evidence>
<evidence type="ECO:0000313" key="2">
    <source>
        <dbReference type="EMBL" id="ELY72682.1"/>
    </source>
</evidence>
<dbReference type="Proteomes" id="UP000011618">
    <property type="component" value="Unassembled WGS sequence"/>
</dbReference>
<dbReference type="EMBL" id="AOII01000107">
    <property type="protein sequence ID" value="ELY72682.1"/>
    <property type="molecule type" value="Genomic_DNA"/>
</dbReference>
<gene>
    <name evidence="2" type="ORF">C487_18501</name>
</gene>
<organism evidence="2 3">
    <name type="scientific">Natrinema pallidum DSM 3751</name>
    <dbReference type="NCBI Taxonomy" id="1227495"/>
    <lineage>
        <taxon>Archaea</taxon>
        <taxon>Methanobacteriati</taxon>
        <taxon>Methanobacteriota</taxon>
        <taxon>Stenosarchaea group</taxon>
        <taxon>Halobacteria</taxon>
        <taxon>Halobacteriales</taxon>
        <taxon>Natrialbaceae</taxon>
        <taxon>Natrinema</taxon>
    </lineage>
</organism>
<accession>L9YGL0</accession>
<dbReference type="AlphaFoldDB" id="L9YGL0"/>
<protein>
    <submittedName>
        <fullName evidence="2">Uncharacterized protein</fullName>
    </submittedName>
</protein>